<organism evidence="1">
    <name type="scientific">Arion vulgaris</name>
    <dbReference type="NCBI Taxonomy" id="1028688"/>
    <lineage>
        <taxon>Eukaryota</taxon>
        <taxon>Metazoa</taxon>
        <taxon>Spiralia</taxon>
        <taxon>Lophotrochozoa</taxon>
        <taxon>Mollusca</taxon>
        <taxon>Gastropoda</taxon>
        <taxon>Heterobranchia</taxon>
        <taxon>Euthyneura</taxon>
        <taxon>Panpulmonata</taxon>
        <taxon>Eupulmonata</taxon>
        <taxon>Stylommatophora</taxon>
        <taxon>Helicina</taxon>
        <taxon>Arionoidea</taxon>
        <taxon>Arionidae</taxon>
        <taxon>Arion</taxon>
    </lineage>
</organism>
<protein>
    <submittedName>
        <fullName evidence="1">Uncharacterized protein</fullName>
    </submittedName>
</protein>
<dbReference type="AlphaFoldDB" id="A0A0B6YV22"/>
<dbReference type="InterPro" id="IPR027417">
    <property type="entry name" value="P-loop_NTPase"/>
</dbReference>
<reference evidence="1" key="1">
    <citation type="submission" date="2014-12" db="EMBL/GenBank/DDBJ databases">
        <title>Insight into the proteome of Arion vulgaris.</title>
        <authorList>
            <person name="Aradska J."/>
            <person name="Bulat T."/>
            <person name="Smidak R."/>
            <person name="Sarate P."/>
            <person name="Gangsoo J."/>
            <person name="Sialana F."/>
            <person name="Bilban M."/>
            <person name="Lubec G."/>
        </authorList>
    </citation>
    <scope>NUCLEOTIDE SEQUENCE</scope>
    <source>
        <tissue evidence="1">Skin</tissue>
    </source>
</reference>
<feature type="non-terminal residue" evidence="1">
    <location>
        <position position="152"/>
    </location>
</feature>
<sequence length="152" mass="18211">LYHDFIQRYGVFIRLSRCQSFSSSLNAVPYDNLENGQSSQKENQENVELFYQKIQSHLFYHDGHLHRTEHKRLRKRSGTFNQEHKMCALILMAAFTSEELYECHLQFGLHKIFLTQRQLENLEHTRATIISTLVEKIQAMWRANVQREQFHK</sequence>
<dbReference type="EMBL" id="HACG01013304">
    <property type="protein sequence ID" value="CEK60169.1"/>
    <property type="molecule type" value="Transcribed_RNA"/>
</dbReference>
<proteinExistence type="predicted"/>
<accession>A0A0B6YV22</accession>
<dbReference type="Gene3D" id="1.20.5.4820">
    <property type="match status" value="1"/>
</dbReference>
<dbReference type="SUPFAM" id="SSF52540">
    <property type="entry name" value="P-loop containing nucleoside triphosphate hydrolases"/>
    <property type="match status" value="1"/>
</dbReference>
<name>A0A0B6YV22_9EUPU</name>
<feature type="non-terminal residue" evidence="1">
    <location>
        <position position="1"/>
    </location>
</feature>
<evidence type="ECO:0000313" key="1">
    <source>
        <dbReference type="EMBL" id="CEK60169.1"/>
    </source>
</evidence>
<gene>
    <name evidence="1" type="primary">ORF38606</name>
</gene>
<dbReference type="PROSITE" id="PS50096">
    <property type="entry name" value="IQ"/>
    <property type="match status" value="1"/>
</dbReference>